<proteinExistence type="predicted"/>
<dbReference type="Proteomes" id="UP001239111">
    <property type="component" value="Chromosome 3"/>
</dbReference>
<protein>
    <submittedName>
        <fullName evidence="1">Uncharacterized protein</fullName>
    </submittedName>
</protein>
<comment type="caution">
    <text evidence="1">The sequence shown here is derived from an EMBL/GenBank/DDBJ whole genome shotgun (WGS) entry which is preliminary data.</text>
</comment>
<gene>
    <name evidence="1" type="ORF">QAD02_004168</name>
</gene>
<organism evidence="1 2">
    <name type="scientific">Eretmocerus hayati</name>
    <dbReference type="NCBI Taxonomy" id="131215"/>
    <lineage>
        <taxon>Eukaryota</taxon>
        <taxon>Metazoa</taxon>
        <taxon>Ecdysozoa</taxon>
        <taxon>Arthropoda</taxon>
        <taxon>Hexapoda</taxon>
        <taxon>Insecta</taxon>
        <taxon>Pterygota</taxon>
        <taxon>Neoptera</taxon>
        <taxon>Endopterygota</taxon>
        <taxon>Hymenoptera</taxon>
        <taxon>Apocrita</taxon>
        <taxon>Proctotrupomorpha</taxon>
        <taxon>Chalcidoidea</taxon>
        <taxon>Aphelinidae</taxon>
        <taxon>Aphelininae</taxon>
        <taxon>Eretmocerus</taxon>
    </lineage>
</organism>
<sequence>MKKPIEAIIEDVVIQPEKIQPIIVNFQNGHLKDEETAKMECGVFKDEKKNKTVLALSNGQVVYKGYRPDLGKELTYTMLAIHNKRTGKIKLVQAERWDVAPVLDEHIDNSNHDDIDKLAELNKQFGSKKVKRRTEQYERMKVNVDSVKEQLEQTVSNVQIEKADLEPEFKDEFVNDIGLPPCNTDAKEVSEIYNIDDIVPRHILETLYDHAIDVSKGEIGEKSSFFIKTVEYVSKDEKKVVKLALLLYIDTVLKWFNTPIKSIKKTDLSLCPYSPEVSRYVTDTYSVASANGRTRPNTMKDKGAIHCMILALVIWNFTLDLELFSSIVTFRVRIMAAIVGSARREGFGRFHSVLRTLERQQATLATKKQKMPQLTGDQREKELGTLLSAGWIVKSDRDALYKEFVFKNFNQAFGFMTRIAMQAEKMDHHPEWFNVYNKVNITLSSHDVNGLSQRDVKLATFIDKAANSANE</sequence>
<evidence type="ECO:0000313" key="2">
    <source>
        <dbReference type="Proteomes" id="UP001239111"/>
    </source>
</evidence>
<name>A0ACC2NP74_9HYME</name>
<keyword evidence="2" id="KW-1185">Reference proteome</keyword>
<reference evidence="1" key="1">
    <citation type="submission" date="2023-04" db="EMBL/GenBank/DDBJ databases">
        <title>A chromosome-level genome assembly of the parasitoid wasp Eretmocerus hayati.</title>
        <authorList>
            <person name="Zhong Y."/>
            <person name="Liu S."/>
            <person name="Liu Y."/>
        </authorList>
    </citation>
    <scope>NUCLEOTIDE SEQUENCE</scope>
    <source>
        <strain evidence="1">ZJU_SS_LIU_2023</strain>
    </source>
</reference>
<accession>A0ACC2NP74</accession>
<evidence type="ECO:0000313" key="1">
    <source>
        <dbReference type="EMBL" id="KAJ8672907.1"/>
    </source>
</evidence>
<dbReference type="EMBL" id="CM056743">
    <property type="protein sequence ID" value="KAJ8672907.1"/>
    <property type="molecule type" value="Genomic_DNA"/>
</dbReference>